<sequence>MGSLLISAMFIFVSQYIKKNEHKIDCHYFTILKNELFRLIG</sequence>
<dbReference type="EMBL" id="CABWLR010000002">
    <property type="protein sequence ID" value="VXB45729.1"/>
    <property type="molecule type" value="Genomic_DNA"/>
</dbReference>
<name>A0A653QVP6_9FLAO</name>
<organism evidence="1 2">
    <name type="scientific">Maribacter litoralis</name>
    <dbReference type="NCBI Taxonomy" id="2059726"/>
    <lineage>
        <taxon>Bacteria</taxon>
        <taxon>Pseudomonadati</taxon>
        <taxon>Bacteroidota</taxon>
        <taxon>Flavobacteriia</taxon>
        <taxon>Flavobacteriales</taxon>
        <taxon>Flavobacteriaceae</taxon>
        <taxon>Maribacter</taxon>
    </lineage>
</organism>
<reference evidence="1 2" key="1">
    <citation type="submission" date="2019-10" db="EMBL/GenBank/DDBJ databases">
        <authorList>
            <person name="Karimi E."/>
        </authorList>
    </citation>
    <scope>NUCLEOTIDE SEQUENCE [LARGE SCALE GENOMIC DNA]</scope>
    <source>
        <strain evidence="1">Maribacter sp. 151</strain>
    </source>
</reference>
<dbReference type="AlphaFoldDB" id="A0A653QVP6"/>
<protein>
    <submittedName>
        <fullName evidence="1">Uncharacterized protein</fullName>
    </submittedName>
</protein>
<evidence type="ECO:0000313" key="1">
    <source>
        <dbReference type="EMBL" id="VXB45729.1"/>
    </source>
</evidence>
<keyword evidence="2" id="KW-1185">Reference proteome</keyword>
<dbReference type="Proteomes" id="UP000430202">
    <property type="component" value="Unassembled WGS sequence"/>
</dbReference>
<accession>A0A653QVP6</accession>
<proteinExistence type="predicted"/>
<evidence type="ECO:0000313" key="2">
    <source>
        <dbReference type="Proteomes" id="UP000430202"/>
    </source>
</evidence>
<gene>
    <name evidence="1" type="ORF">MARI151_20651</name>
</gene>